<feature type="compositionally biased region" description="Basic and acidic residues" evidence="6">
    <location>
        <begin position="547"/>
        <end position="556"/>
    </location>
</feature>
<evidence type="ECO:0000256" key="4">
    <source>
        <dbReference type="ARBA" id="ARBA00023242"/>
    </source>
</evidence>
<feature type="repeat" description="WD" evidence="5">
    <location>
        <begin position="298"/>
        <end position="339"/>
    </location>
</feature>
<feature type="compositionally biased region" description="Acidic residues" evidence="6">
    <location>
        <begin position="64"/>
        <end position="87"/>
    </location>
</feature>
<dbReference type="InterPro" id="IPR036322">
    <property type="entry name" value="WD40_repeat_dom_sf"/>
</dbReference>
<dbReference type="InterPro" id="IPR039241">
    <property type="entry name" value="Rrp9-like"/>
</dbReference>
<keyword evidence="8" id="KW-1185">Reference proteome</keyword>
<gene>
    <name evidence="7" type="ORF">MKZ38_009050</name>
</gene>
<dbReference type="Pfam" id="PF00400">
    <property type="entry name" value="WD40"/>
    <property type="match status" value="4"/>
</dbReference>
<evidence type="ECO:0000256" key="1">
    <source>
        <dbReference type="ARBA" id="ARBA00004123"/>
    </source>
</evidence>
<dbReference type="PANTHER" id="PTHR19865:SF0">
    <property type="entry name" value="U3 SMALL NUCLEOLAR RNA-INTERACTING PROTEIN 2"/>
    <property type="match status" value="1"/>
</dbReference>
<evidence type="ECO:0000313" key="7">
    <source>
        <dbReference type="EMBL" id="KAJ2903995.1"/>
    </source>
</evidence>
<comment type="caution">
    <text evidence="7">The sequence shown here is derived from an EMBL/GenBank/DDBJ whole genome shotgun (WGS) entry which is preliminary data.</text>
</comment>
<reference evidence="7" key="1">
    <citation type="submission" date="2022-07" db="EMBL/GenBank/DDBJ databases">
        <title>Draft genome sequence of Zalerion maritima ATCC 34329, a (micro)plastics degrading marine fungus.</title>
        <authorList>
            <person name="Paco A."/>
            <person name="Goncalves M.F.M."/>
            <person name="Rocha-Santos T.A.P."/>
            <person name="Alves A."/>
        </authorList>
    </citation>
    <scope>NUCLEOTIDE SEQUENCE</scope>
    <source>
        <strain evidence="7">ATCC 34329</strain>
    </source>
</reference>
<comment type="subcellular location">
    <subcellularLocation>
        <location evidence="1">Nucleus</location>
    </subcellularLocation>
</comment>
<dbReference type="PROSITE" id="PS50082">
    <property type="entry name" value="WD_REPEATS_2"/>
    <property type="match status" value="4"/>
</dbReference>
<sequence>MSSFFTVPRAQNKRKRVAIAEPPKKRIATTTAGGKARAAASAPRTNGGKSRNASKREKYPDHDEGGDEDDDDFEIDSDNALDSDDLEGGSGSGSDEGGGEGETAAEKRLRLAERYLENIKQDVREDYGFDAEEIDKEIIASRLEEDVAESKGKVYKTLSDKLAFDQASHAVFKTNTQAVTAVATHGGFAYVATKDLMLQKWRLQELPRDQYGGRNNDDNEKKGNKNKNRKAAPSRKQPERVRIYRGDRHKVKNKSYKGHTKDILTVAVSSDGKYVVTGGADHKIIVYESETLKPVRVFQQHRSGVTGLAFRRGTNQMYSCSRDRVVKVWSLDELAFVSSLFGHEEAVVDIAALGQERCVTVGSRDRTARYWKVVDEKQLVFRGGAKDRKPVPGGLVDPRSQAQEGSIDRVAMLDDELFVTGGDSGTLTLWSIQKKNPLFVIPRSHGVEKKLDVGQVSAERNPDLERAVPAPQPRWITALKAVPFSDLVISGSWDGFVRVWRLSEDKRRLEAVGTLGGPLVSSSDSQITNGGKGVNGVADLESSFEGLSERNPESKEPTPAGAASTPTLINPAASQASSQSKPQQLPPKKSTNHPNGFEIRGVINDLSVFERGNRGRDGLCVVAAVAKEHRFGRWMKNMPGAKNGGCVFEIPRIPREKPGVANGDGGDDDDEEE</sequence>
<dbReference type="EMBL" id="JAKWBI020000065">
    <property type="protein sequence ID" value="KAJ2903995.1"/>
    <property type="molecule type" value="Genomic_DNA"/>
</dbReference>
<feature type="compositionally biased region" description="Basic residues" evidence="6">
    <location>
        <begin position="224"/>
        <end position="233"/>
    </location>
</feature>
<feature type="region of interest" description="Disordered" evidence="6">
    <location>
        <begin position="654"/>
        <end position="673"/>
    </location>
</feature>
<dbReference type="SMART" id="SM00320">
    <property type="entry name" value="WD40"/>
    <property type="match status" value="6"/>
</dbReference>
<evidence type="ECO:0000256" key="5">
    <source>
        <dbReference type="PROSITE-ProRule" id="PRU00221"/>
    </source>
</evidence>
<dbReference type="SUPFAM" id="SSF50978">
    <property type="entry name" value="WD40 repeat-like"/>
    <property type="match status" value="1"/>
</dbReference>
<dbReference type="GO" id="GO:0032040">
    <property type="term" value="C:small-subunit processome"/>
    <property type="evidence" value="ECO:0007669"/>
    <property type="project" value="TreeGrafter"/>
</dbReference>
<dbReference type="GO" id="GO:0034511">
    <property type="term" value="F:U3 snoRNA binding"/>
    <property type="evidence" value="ECO:0007669"/>
    <property type="project" value="InterPro"/>
</dbReference>
<feature type="compositionally biased region" description="Low complexity" evidence="6">
    <location>
        <begin position="571"/>
        <end position="589"/>
    </location>
</feature>
<keyword evidence="4" id="KW-0539">Nucleus</keyword>
<dbReference type="PANTHER" id="PTHR19865">
    <property type="entry name" value="U3 SMALL NUCLEOLAR RNA INTERACTING PROTEIN 2"/>
    <property type="match status" value="1"/>
</dbReference>
<evidence type="ECO:0000256" key="3">
    <source>
        <dbReference type="ARBA" id="ARBA00022737"/>
    </source>
</evidence>
<name>A0AAD5RTQ2_9PEZI</name>
<evidence type="ECO:0000256" key="2">
    <source>
        <dbReference type="ARBA" id="ARBA00022574"/>
    </source>
</evidence>
<dbReference type="InterPro" id="IPR015943">
    <property type="entry name" value="WD40/YVTN_repeat-like_dom_sf"/>
</dbReference>
<evidence type="ECO:0000313" key="8">
    <source>
        <dbReference type="Proteomes" id="UP001201980"/>
    </source>
</evidence>
<feature type="region of interest" description="Disordered" evidence="6">
    <location>
        <begin position="207"/>
        <end position="242"/>
    </location>
</feature>
<dbReference type="AlphaFoldDB" id="A0AAD5RTQ2"/>
<proteinExistence type="predicted"/>
<feature type="compositionally biased region" description="Basic and acidic residues" evidence="6">
    <location>
        <begin position="54"/>
        <end position="63"/>
    </location>
</feature>
<protein>
    <submittedName>
        <fullName evidence="7">WD repeat domain-containing protein</fullName>
    </submittedName>
</protein>
<organism evidence="7 8">
    <name type="scientific">Zalerion maritima</name>
    <dbReference type="NCBI Taxonomy" id="339359"/>
    <lineage>
        <taxon>Eukaryota</taxon>
        <taxon>Fungi</taxon>
        <taxon>Dikarya</taxon>
        <taxon>Ascomycota</taxon>
        <taxon>Pezizomycotina</taxon>
        <taxon>Sordariomycetes</taxon>
        <taxon>Lulworthiomycetidae</taxon>
        <taxon>Lulworthiales</taxon>
        <taxon>Lulworthiaceae</taxon>
        <taxon>Zalerion</taxon>
    </lineage>
</organism>
<keyword evidence="2 5" id="KW-0853">WD repeat</keyword>
<feature type="repeat" description="WD" evidence="5">
    <location>
        <begin position="476"/>
        <end position="510"/>
    </location>
</feature>
<feature type="repeat" description="WD" evidence="5">
    <location>
        <begin position="256"/>
        <end position="297"/>
    </location>
</feature>
<dbReference type="Proteomes" id="UP001201980">
    <property type="component" value="Unassembled WGS sequence"/>
</dbReference>
<keyword evidence="3" id="KW-0677">Repeat</keyword>
<feature type="compositionally biased region" description="Low complexity" evidence="6">
    <location>
        <begin position="28"/>
        <end position="47"/>
    </location>
</feature>
<dbReference type="Gene3D" id="2.130.10.10">
    <property type="entry name" value="YVTN repeat-like/Quinoprotein amine dehydrogenase"/>
    <property type="match status" value="1"/>
</dbReference>
<feature type="region of interest" description="Disordered" evidence="6">
    <location>
        <begin position="543"/>
        <end position="598"/>
    </location>
</feature>
<dbReference type="PROSITE" id="PS50294">
    <property type="entry name" value="WD_REPEATS_REGION"/>
    <property type="match status" value="2"/>
</dbReference>
<accession>A0AAD5RTQ2</accession>
<feature type="repeat" description="WD" evidence="5">
    <location>
        <begin position="340"/>
        <end position="381"/>
    </location>
</feature>
<dbReference type="InterPro" id="IPR001680">
    <property type="entry name" value="WD40_rpt"/>
</dbReference>
<evidence type="ECO:0000256" key="6">
    <source>
        <dbReference type="SAM" id="MobiDB-lite"/>
    </source>
</evidence>
<feature type="region of interest" description="Disordered" evidence="6">
    <location>
        <begin position="1"/>
        <end position="106"/>
    </location>
</feature>